<feature type="compositionally biased region" description="Basic and acidic residues" evidence="1">
    <location>
        <begin position="123"/>
        <end position="133"/>
    </location>
</feature>
<sequence>MEYQELSVEEIRARLQEVDQKKVGLEKALLRRKQAARGDLVQQIRDLISRNGYAVEEILEVLTTKRRRGPVPGESTKKPGDGRGKGNRNYVTYVDPQNESNVYVRGVLPGWMKQKMAELGYDSSRKEDREKFKTSYLRPATPAAQG</sequence>
<dbReference type="InterPro" id="IPR027444">
    <property type="entry name" value="H-NS_C_dom"/>
</dbReference>
<accession>A0A839H2P1</accession>
<feature type="region of interest" description="Disordered" evidence="1">
    <location>
        <begin position="66"/>
        <end position="90"/>
    </location>
</feature>
<keyword evidence="4" id="KW-1185">Reference proteome</keyword>
<reference evidence="3 4" key="1">
    <citation type="journal article" date="2020" name="Arch. Microbiol.">
        <title>The genome sequence of the giant phototrophic gammaproteobacterium Thiospirillum jenense gives insight into its physiological properties and phylogenetic relationships.</title>
        <authorList>
            <person name="Imhoff J.F."/>
            <person name="Meyer T.E."/>
            <person name="Kyndt J.A."/>
        </authorList>
    </citation>
    <scope>NUCLEOTIDE SEQUENCE [LARGE SCALE GENOMIC DNA]</scope>
    <source>
        <strain evidence="3 4">DSM 216</strain>
    </source>
</reference>
<name>A0A839H2P1_9GAMM</name>
<evidence type="ECO:0000259" key="2">
    <source>
        <dbReference type="Pfam" id="PF00816"/>
    </source>
</evidence>
<organism evidence="3 4">
    <name type="scientific">Thiospirillum jenense</name>
    <dbReference type="NCBI Taxonomy" id="1653858"/>
    <lineage>
        <taxon>Bacteria</taxon>
        <taxon>Pseudomonadati</taxon>
        <taxon>Pseudomonadota</taxon>
        <taxon>Gammaproteobacteria</taxon>
        <taxon>Chromatiales</taxon>
        <taxon>Chromatiaceae</taxon>
        <taxon>Thiospirillum</taxon>
    </lineage>
</organism>
<feature type="region of interest" description="Disordered" evidence="1">
    <location>
        <begin position="121"/>
        <end position="146"/>
    </location>
</feature>
<dbReference type="AlphaFoldDB" id="A0A839H2P1"/>
<feature type="compositionally biased region" description="Basic and acidic residues" evidence="1">
    <location>
        <begin position="75"/>
        <end position="84"/>
    </location>
</feature>
<gene>
    <name evidence="3" type="ORF">HUK38_00685</name>
</gene>
<dbReference type="GO" id="GO:0003677">
    <property type="term" value="F:DNA binding"/>
    <property type="evidence" value="ECO:0007669"/>
    <property type="project" value="InterPro"/>
</dbReference>
<proteinExistence type="predicted"/>
<dbReference type="RefSeq" id="WP_182581842.1">
    <property type="nucleotide sequence ID" value="NZ_JABVCQ010000001.1"/>
</dbReference>
<feature type="domain" description="DNA-binding protein H-NS-like C-terminal" evidence="2">
    <location>
        <begin position="93"/>
        <end position="133"/>
    </location>
</feature>
<protein>
    <submittedName>
        <fullName evidence="3">H-NS histone family protein</fullName>
    </submittedName>
</protein>
<dbReference type="EMBL" id="JABVCQ010000001">
    <property type="protein sequence ID" value="MBB1124745.1"/>
    <property type="molecule type" value="Genomic_DNA"/>
</dbReference>
<dbReference type="Proteomes" id="UP000548632">
    <property type="component" value="Unassembled WGS sequence"/>
</dbReference>
<comment type="caution">
    <text evidence="3">The sequence shown here is derived from an EMBL/GenBank/DDBJ whole genome shotgun (WGS) entry which is preliminary data.</text>
</comment>
<evidence type="ECO:0000256" key="1">
    <source>
        <dbReference type="SAM" id="MobiDB-lite"/>
    </source>
</evidence>
<dbReference type="Pfam" id="PF00816">
    <property type="entry name" value="Histone_HNS"/>
    <property type="match status" value="1"/>
</dbReference>
<evidence type="ECO:0000313" key="4">
    <source>
        <dbReference type="Proteomes" id="UP000548632"/>
    </source>
</evidence>
<evidence type="ECO:0000313" key="3">
    <source>
        <dbReference type="EMBL" id="MBB1124745.1"/>
    </source>
</evidence>